<evidence type="ECO:0000256" key="5">
    <source>
        <dbReference type="ARBA" id="ARBA00022741"/>
    </source>
</evidence>
<dbReference type="SUPFAM" id="SSF52540">
    <property type="entry name" value="P-loop containing nucleoside triphosphate hydrolases"/>
    <property type="match status" value="2"/>
</dbReference>
<comment type="caution">
    <text evidence="10">The sequence shown here is derived from an EMBL/GenBank/DDBJ whole genome shotgun (WGS) entry which is preliminary data.</text>
</comment>
<keyword evidence="4" id="KW-1003">Cell membrane</keyword>
<dbReference type="NCBIfam" id="NF010167">
    <property type="entry name" value="PRK13648.1"/>
    <property type="match status" value="2"/>
</dbReference>
<reference evidence="10 11" key="1">
    <citation type="submission" date="2020-08" db="EMBL/GenBank/DDBJ databases">
        <title>Genomic Encyclopedia of Type Strains, Phase IV (KMG-IV): sequencing the most valuable type-strain genomes for metagenomic binning, comparative biology and taxonomic classification.</title>
        <authorList>
            <person name="Goeker M."/>
        </authorList>
    </citation>
    <scope>NUCLEOTIDE SEQUENCE [LARGE SCALE GENOMIC DNA]</scope>
    <source>
        <strain evidence="10 11">DSM 24696</strain>
    </source>
</reference>
<keyword evidence="3" id="KW-0813">Transport</keyword>
<dbReference type="GO" id="GO:0015087">
    <property type="term" value="F:cobalt ion transmembrane transporter activity"/>
    <property type="evidence" value="ECO:0007669"/>
    <property type="project" value="UniProtKB-ARBA"/>
</dbReference>
<evidence type="ECO:0000256" key="6">
    <source>
        <dbReference type="ARBA" id="ARBA00022840"/>
    </source>
</evidence>
<keyword evidence="10" id="KW-0378">Hydrolase</keyword>
<evidence type="ECO:0000256" key="7">
    <source>
        <dbReference type="ARBA" id="ARBA00022967"/>
    </source>
</evidence>
<dbReference type="InterPro" id="IPR017871">
    <property type="entry name" value="ABC_transporter-like_CS"/>
</dbReference>
<keyword evidence="8" id="KW-0472">Membrane</keyword>
<evidence type="ECO:0000259" key="9">
    <source>
        <dbReference type="PROSITE" id="PS50893"/>
    </source>
</evidence>
<name>A0A840QPR9_9BACI</name>
<dbReference type="GO" id="GO:0043190">
    <property type="term" value="C:ATP-binding cassette (ABC) transporter complex"/>
    <property type="evidence" value="ECO:0007669"/>
    <property type="project" value="TreeGrafter"/>
</dbReference>
<dbReference type="CDD" id="cd03225">
    <property type="entry name" value="ABC_cobalt_CbiO_domain1"/>
    <property type="match status" value="2"/>
</dbReference>
<gene>
    <name evidence="10" type="ORF">HNQ41_001599</name>
</gene>
<dbReference type="AlphaFoldDB" id="A0A840QPR9"/>
<dbReference type="EMBL" id="JACHHB010000006">
    <property type="protein sequence ID" value="MBB5173412.1"/>
    <property type="molecule type" value="Genomic_DNA"/>
</dbReference>
<feature type="domain" description="ABC transporter" evidence="9">
    <location>
        <begin position="306"/>
        <end position="538"/>
    </location>
</feature>
<dbReference type="GO" id="GO:0005524">
    <property type="term" value="F:ATP binding"/>
    <property type="evidence" value="ECO:0007669"/>
    <property type="project" value="UniProtKB-KW"/>
</dbReference>
<protein>
    <submittedName>
        <fullName evidence="10">Energy-coupling factor transport system ATP-binding protein</fullName>
        <ecNumber evidence="10">3.6.3.-</ecNumber>
    </submittedName>
</protein>
<sequence>MSQIKIDDLTVRYPFQNADILTNINVDIEKGENILILGPSGGGKSTLAFTLNGLIPNSFDVETSGRVLIDKQPVTDIGLREMSQQIGILFQDPETQFCMETVEEEVLFGLENLQYSKKDMEKRMLDSLTFVGLQNWRSSRIHELSGGMKQKLGIACILAMDPDVLILDEPTANLDPASTTEMFALFERISRQFNKTIILIEHKLDQVLSTIDRVLVLNRHGKLMADATPRAVFENDYDQLTKEGVWVPQLVQYAKQLEKKGIKWPAMPLTFTEWQQAWQALGLPEPTEEERHLTEEEEGVSREPILQINNVSFSYKNRTVLEEVKLSVQKGDFLAIVGPNGAGKSTLSQMLIGLLQPEHGEIVIDGVSYEKLRSEALMRQIGFVFQNPEHQFIADSVEEELAYGFKVQGWKEADWKPYVNELLDTFQLTEQAAQNPFSLSQGQKRRLSVATMLTNDQEILILDEPTFGQDQENTEALMALLKDWHARGKTIIMITHDMDLVYQYADHVALLQSGKVAYHGHPSIFFQRSHLLKKASIQRPLSYELQPWVHAVQKVGV</sequence>
<evidence type="ECO:0000313" key="11">
    <source>
        <dbReference type="Proteomes" id="UP000551878"/>
    </source>
</evidence>
<dbReference type="InterPro" id="IPR003439">
    <property type="entry name" value="ABC_transporter-like_ATP-bd"/>
</dbReference>
<dbReference type="Gene3D" id="3.40.50.300">
    <property type="entry name" value="P-loop containing nucleotide triphosphate hydrolases"/>
    <property type="match status" value="2"/>
</dbReference>
<dbReference type="EC" id="3.6.3.-" evidence="10"/>
<evidence type="ECO:0000256" key="4">
    <source>
        <dbReference type="ARBA" id="ARBA00022475"/>
    </source>
</evidence>
<dbReference type="RefSeq" id="WP_184663861.1">
    <property type="nucleotide sequence ID" value="NZ_JACHHB010000006.1"/>
</dbReference>
<accession>A0A840QPR9</accession>
<keyword evidence="5" id="KW-0547">Nucleotide-binding</keyword>
<evidence type="ECO:0000313" key="10">
    <source>
        <dbReference type="EMBL" id="MBB5173412.1"/>
    </source>
</evidence>
<evidence type="ECO:0000256" key="2">
    <source>
        <dbReference type="ARBA" id="ARBA00005417"/>
    </source>
</evidence>
<dbReference type="InterPro" id="IPR050095">
    <property type="entry name" value="ECF_ABC_transporter_ATP-bd"/>
</dbReference>
<keyword evidence="11" id="KW-1185">Reference proteome</keyword>
<dbReference type="PANTHER" id="PTHR43553">
    <property type="entry name" value="HEAVY METAL TRANSPORTER"/>
    <property type="match status" value="1"/>
</dbReference>
<comment type="similarity">
    <text evidence="2">Belongs to the ABC transporter superfamily.</text>
</comment>
<dbReference type="GO" id="GO:0016887">
    <property type="term" value="F:ATP hydrolysis activity"/>
    <property type="evidence" value="ECO:0007669"/>
    <property type="project" value="InterPro"/>
</dbReference>
<dbReference type="SMART" id="SM00382">
    <property type="entry name" value="AAA"/>
    <property type="match status" value="2"/>
</dbReference>
<dbReference type="PROSITE" id="PS00211">
    <property type="entry name" value="ABC_TRANSPORTER_1"/>
    <property type="match status" value="2"/>
</dbReference>
<feature type="domain" description="ABC transporter" evidence="9">
    <location>
        <begin position="4"/>
        <end position="245"/>
    </location>
</feature>
<evidence type="ECO:0000256" key="1">
    <source>
        <dbReference type="ARBA" id="ARBA00004202"/>
    </source>
</evidence>
<dbReference type="InterPro" id="IPR003593">
    <property type="entry name" value="AAA+_ATPase"/>
</dbReference>
<dbReference type="PROSITE" id="PS50893">
    <property type="entry name" value="ABC_TRANSPORTER_2"/>
    <property type="match status" value="2"/>
</dbReference>
<keyword evidence="6 10" id="KW-0067">ATP-binding</keyword>
<dbReference type="Pfam" id="PF00005">
    <property type="entry name" value="ABC_tran"/>
    <property type="match status" value="2"/>
</dbReference>
<evidence type="ECO:0000256" key="8">
    <source>
        <dbReference type="ARBA" id="ARBA00023136"/>
    </source>
</evidence>
<dbReference type="Proteomes" id="UP000551878">
    <property type="component" value="Unassembled WGS sequence"/>
</dbReference>
<comment type="subcellular location">
    <subcellularLocation>
        <location evidence="1">Cell membrane</location>
        <topology evidence="1">Peripheral membrane protein</topology>
    </subcellularLocation>
</comment>
<dbReference type="InterPro" id="IPR015856">
    <property type="entry name" value="ABC_transpr_CbiO/EcfA_su"/>
</dbReference>
<dbReference type="FunFam" id="3.40.50.300:FF:000224">
    <property type="entry name" value="Energy-coupling factor transporter ATP-binding protein EcfA"/>
    <property type="match status" value="2"/>
</dbReference>
<dbReference type="InterPro" id="IPR027417">
    <property type="entry name" value="P-loop_NTPase"/>
</dbReference>
<keyword evidence="7" id="KW-1278">Translocase</keyword>
<dbReference type="GO" id="GO:0042626">
    <property type="term" value="F:ATPase-coupled transmembrane transporter activity"/>
    <property type="evidence" value="ECO:0007669"/>
    <property type="project" value="TreeGrafter"/>
</dbReference>
<organism evidence="10 11">
    <name type="scientific">Texcoconibacillus texcoconensis</name>
    <dbReference type="NCBI Taxonomy" id="1095777"/>
    <lineage>
        <taxon>Bacteria</taxon>
        <taxon>Bacillati</taxon>
        <taxon>Bacillota</taxon>
        <taxon>Bacilli</taxon>
        <taxon>Bacillales</taxon>
        <taxon>Bacillaceae</taxon>
        <taxon>Texcoconibacillus</taxon>
    </lineage>
</organism>
<evidence type="ECO:0000256" key="3">
    <source>
        <dbReference type="ARBA" id="ARBA00022448"/>
    </source>
</evidence>
<dbReference type="PANTHER" id="PTHR43553:SF19">
    <property type="entry name" value="HMP_THIAMINE IMPORT ATP-BINDING PROTEIN YKOD-RELATED"/>
    <property type="match status" value="1"/>
</dbReference>
<proteinExistence type="inferred from homology"/>